<keyword evidence="2" id="KW-0812">Transmembrane</keyword>
<evidence type="ECO:0000313" key="5">
    <source>
        <dbReference type="Proteomes" id="UP000694416"/>
    </source>
</evidence>
<dbReference type="SUPFAM" id="SSF63451">
    <property type="entry name" value="LEM domain"/>
    <property type="match status" value="1"/>
</dbReference>
<feature type="transmembrane region" description="Helical" evidence="2">
    <location>
        <begin position="187"/>
        <end position="208"/>
    </location>
</feature>
<dbReference type="PANTHER" id="PTHR15171">
    <property type="entry name" value="EMERIN"/>
    <property type="match status" value="1"/>
</dbReference>
<dbReference type="Proteomes" id="UP000694416">
    <property type="component" value="Unplaced"/>
</dbReference>
<dbReference type="InterPro" id="IPR035004">
    <property type="entry name" value="Emerin"/>
</dbReference>
<reference evidence="4" key="1">
    <citation type="submission" date="2025-08" db="UniProtKB">
        <authorList>
            <consortium name="Ensembl"/>
        </authorList>
    </citation>
    <scope>IDENTIFICATION</scope>
</reference>
<evidence type="ECO:0000256" key="1">
    <source>
        <dbReference type="SAM" id="MobiDB-lite"/>
    </source>
</evidence>
<feature type="region of interest" description="Disordered" evidence="1">
    <location>
        <begin position="66"/>
        <end position="113"/>
    </location>
</feature>
<sequence>MDDYADLSDTELTALLRRYNIPHGPVVASTRNSDMCDLPKKEDALLYQSKGYNDDYYEESYFTTRTYGEPEAPGPSRGFCQSVTSLPDADTSHHQVRDDDLLSSSEEECKDRERPMYGRDSAYQSIAHYSPVSASGSSLDLSYYPTSSSTSSMSTASYSASWLTRRAIRPENHAPGAGLGQDHQVPLWGQLLLFLVFVIVLFFIYYFVPAEEGNPFQREP</sequence>
<dbReference type="PROSITE" id="PS50954">
    <property type="entry name" value="LEM"/>
    <property type="match status" value="1"/>
</dbReference>
<reference evidence="4" key="2">
    <citation type="submission" date="2025-09" db="UniProtKB">
        <authorList>
            <consortium name="Ensembl"/>
        </authorList>
    </citation>
    <scope>IDENTIFICATION</scope>
</reference>
<dbReference type="InterPro" id="IPR003887">
    <property type="entry name" value="LEM_dom"/>
</dbReference>
<dbReference type="Ensembl" id="ENSPTET00000042000.1">
    <property type="protein sequence ID" value="ENSPTEP00000030300.1"/>
    <property type="gene ID" value="ENSPTEG00000029554.1"/>
</dbReference>
<keyword evidence="5" id="KW-1185">Reference proteome</keyword>
<proteinExistence type="predicted"/>
<accession>A0A8C9I2Z6</accession>
<dbReference type="Pfam" id="PF03020">
    <property type="entry name" value="LEM"/>
    <property type="match status" value="1"/>
</dbReference>
<evidence type="ECO:0000256" key="2">
    <source>
        <dbReference type="SAM" id="Phobius"/>
    </source>
</evidence>
<name>A0A8C9I2Z6_9PRIM</name>
<feature type="domain" description="LEM" evidence="3">
    <location>
        <begin position="1"/>
        <end position="45"/>
    </location>
</feature>
<dbReference type="GO" id="GO:0005635">
    <property type="term" value="C:nuclear envelope"/>
    <property type="evidence" value="ECO:0007669"/>
    <property type="project" value="InterPro"/>
</dbReference>
<protein>
    <recommendedName>
        <fullName evidence="3">LEM domain-containing protein</fullName>
    </recommendedName>
</protein>
<dbReference type="AlphaFoldDB" id="A0A8C9I2Z6"/>
<organism evidence="4 5">
    <name type="scientific">Piliocolobus tephrosceles</name>
    <name type="common">Ugandan red Colobus</name>
    <dbReference type="NCBI Taxonomy" id="591936"/>
    <lineage>
        <taxon>Eukaryota</taxon>
        <taxon>Metazoa</taxon>
        <taxon>Chordata</taxon>
        <taxon>Craniata</taxon>
        <taxon>Vertebrata</taxon>
        <taxon>Euteleostomi</taxon>
        <taxon>Mammalia</taxon>
        <taxon>Eutheria</taxon>
        <taxon>Euarchontoglires</taxon>
        <taxon>Primates</taxon>
        <taxon>Haplorrhini</taxon>
        <taxon>Catarrhini</taxon>
        <taxon>Cercopithecidae</taxon>
        <taxon>Colobinae</taxon>
        <taxon>Piliocolobus</taxon>
    </lineage>
</organism>
<evidence type="ECO:0000259" key="3">
    <source>
        <dbReference type="PROSITE" id="PS50954"/>
    </source>
</evidence>
<dbReference type="InterPro" id="IPR011015">
    <property type="entry name" value="LEM/LEM-like_dom_sf"/>
</dbReference>
<keyword evidence="2" id="KW-1133">Transmembrane helix</keyword>
<keyword evidence="2" id="KW-0472">Membrane</keyword>
<dbReference type="SMART" id="SM00540">
    <property type="entry name" value="LEM"/>
    <property type="match status" value="1"/>
</dbReference>
<dbReference type="Gene3D" id="1.10.720.40">
    <property type="match status" value="1"/>
</dbReference>
<dbReference type="PANTHER" id="PTHR15171:SF2">
    <property type="entry name" value="EMERIN"/>
    <property type="match status" value="1"/>
</dbReference>
<evidence type="ECO:0000313" key="4">
    <source>
        <dbReference type="Ensembl" id="ENSPTEP00000030300.1"/>
    </source>
</evidence>
<feature type="compositionally biased region" description="Basic and acidic residues" evidence="1">
    <location>
        <begin position="90"/>
        <end position="100"/>
    </location>
</feature>